<dbReference type="HOGENOM" id="CLU_2928425_0_0_9"/>
<reference evidence="2" key="1">
    <citation type="submission" date="2009-12" db="EMBL/GenBank/DDBJ databases">
        <authorList>
            <person name="Weinstock G."/>
            <person name="Sodergren E."/>
            <person name="Clifton S."/>
            <person name="Fulton L."/>
            <person name="Fulton B."/>
            <person name="Courtney L."/>
            <person name="Fronick C."/>
            <person name="Harrison M."/>
            <person name="Strong C."/>
            <person name="Farmer C."/>
            <person name="Delahaunty K."/>
            <person name="Markovic C."/>
            <person name="Hall O."/>
            <person name="Minx P."/>
            <person name="Tomlinson C."/>
            <person name="Mitreva M."/>
            <person name="Nelson J."/>
            <person name="Hou S."/>
            <person name="Wollam A."/>
            <person name="Pepin K.H."/>
            <person name="Johnson M."/>
            <person name="Bhonagiri V."/>
            <person name="Nash W.E."/>
            <person name="Warren W."/>
            <person name="Chinwalla A."/>
            <person name="Mardis E.R."/>
            <person name="Wilson R.K."/>
        </authorList>
    </citation>
    <scope>NUCLEOTIDE SEQUENCE [LARGE SCALE GENOMIC DNA]</scope>
    <source>
        <strain evidence="2">DSM 15176</strain>
    </source>
</reference>
<evidence type="ECO:0000259" key="1">
    <source>
        <dbReference type="Pfam" id="PF03711"/>
    </source>
</evidence>
<dbReference type="Proteomes" id="UP000003438">
    <property type="component" value="Unassembled WGS sequence"/>
</dbReference>
<dbReference type="Gene3D" id="3.90.105.10">
    <property type="entry name" value="Molybdopterin biosynthesis moea protein, domain 2"/>
    <property type="match status" value="1"/>
</dbReference>
<keyword evidence="3" id="KW-1185">Reference proteome</keyword>
<dbReference type="SUPFAM" id="SSF55904">
    <property type="entry name" value="Ornithine decarboxylase C-terminal domain"/>
    <property type="match status" value="1"/>
</dbReference>
<feature type="domain" description="Orn/Lys/Arg decarboxylase C-terminal" evidence="1">
    <location>
        <begin position="2"/>
        <end position="29"/>
    </location>
</feature>
<dbReference type="EMBL" id="ACBY02000036">
    <property type="protein sequence ID" value="EFB75102.1"/>
    <property type="molecule type" value="Genomic_DNA"/>
</dbReference>
<sequence length="60" mass="5871">DAAGKTAAEYVWAYPPGVPLLAPGEEVTPAFLEAAAALAADGTALHHTGAGDAQNLAVLG</sequence>
<dbReference type="GO" id="GO:0003824">
    <property type="term" value="F:catalytic activity"/>
    <property type="evidence" value="ECO:0007669"/>
    <property type="project" value="InterPro"/>
</dbReference>
<dbReference type="InterPro" id="IPR008286">
    <property type="entry name" value="Prn/Lys/Arg_de-COase_C"/>
</dbReference>
<accession>D1PQD0</accession>
<name>D1PQD0_9FIRM</name>
<protein>
    <recommendedName>
        <fullName evidence="1">Orn/Lys/Arg decarboxylase C-terminal domain-containing protein</fullName>
    </recommendedName>
</protein>
<evidence type="ECO:0000313" key="2">
    <source>
        <dbReference type="EMBL" id="EFB75102.1"/>
    </source>
</evidence>
<dbReference type="AlphaFoldDB" id="D1PQD0"/>
<comment type="caution">
    <text evidence="2">The sequence shown here is derived from an EMBL/GenBank/DDBJ whole genome shotgun (WGS) entry which is preliminary data.</text>
</comment>
<organism evidence="2 3">
    <name type="scientific">Subdoligranulum variabile DSM 15176</name>
    <dbReference type="NCBI Taxonomy" id="411471"/>
    <lineage>
        <taxon>Bacteria</taxon>
        <taxon>Bacillati</taxon>
        <taxon>Bacillota</taxon>
        <taxon>Clostridia</taxon>
        <taxon>Eubacteriales</taxon>
        <taxon>Oscillospiraceae</taxon>
        <taxon>Subdoligranulum</taxon>
    </lineage>
</organism>
<gene>
    <name evidence="2" type="ORF">SUBVAR_06599</name>
</gene>
<evidence type="ECO:0000313" key="3">
    <source>
        <dbReference type="Proteomes" id="UP000003438"/>
    </source>
</evidence>
<dbReference type="InterPro" id="IPR036633">
    <property type="entry name" value="Prn/Lys/Arg_de-COase_C_sf"/>
</dbReference>
<dbReference type="Pfam" id="PF03711">
    <property type="entry name" value="OKR_DC_1_C"/>
    <property type="match status" value="1"/>
</dbReference>
<proteinExistence type="predicted"/>
<feature type="non-terminal residue" evidence="2">
    <location>
        <position position="1"/>
    </location>
</feature>